<keyword evidence="1" id="KW-0472">Membrane</keyword>
<sequence length="414" mass="46342">MVPYDFKQVNGGDHVFHNMEELAKFRRWVRGGFCLLAFLFLWNIVLSLGLTFSPRGHVPSIATFSQRIASPFVELSPSDIHIEDRESERVEFLEALPTSGHELSTRDAELLGFEGNTALALRGFGSALGAYASWVGVKNMIGDCRDASEDATLDSVNTCVAGVIGACIIVGSSLTFGYHSLQMIGSIKELVEVWTTYPYGSPEKRGLEDTMSEHMGIEVRHIGNWDASMHWVSSEPQEQINEWPVFGLNHEGHDFHVALIGDDHNETTFHIGHGAGPDTEGNRRLRNRSFDFSKAYFAEGGFDFKIQSMPDANDKKFFIDDNQADKDWVFSQVKCWVDNWMPVKLSGFVFDSIGDIYDAATDYKAVEFQVYNDYQKTTLSAGVIVPFTEGTRSKINEVKIEQGITRNAECSTRD</sequence>
<comment type="caution">
    <text evidence="2">The sequence shown here is derived from an EMBL/GenBank/DDBJ whole genome shotgun (WGS) entry which is preliminary data.</text>
</comment>
<evidence type="ECO:0000313" key="3">
    <source>
        <dbReference type="Proteomes" id="UP000722485"/>
    </source>
</evidence>
<protein>
    <submittedName>
        <fullName evidence="2">Uncharacterized protein</fullName>
    </submittedName>
</protein>
<proteinExistence type="predicted"/>
<dbReference type="AlphaFoldDB" id="A0A9P5HB04"/>
<dbReference type="Proteomes" id="UP000722485">
    <property type="component" value="Unassembled WGS sequence"/>
</dbReference>
<keyword evidence="1" id="KW-0812">Transmembrane</keyword>
<evidence type="ECO:0000313" key="2">
    <source>
        <dbReference type="EMBL" id="KAF7549362.1"/>
    </source>
</evidence>
<dbReference type="EMBL" id="JAANBB010000124">
    <property type="protein sequence ID" value="KAF7549362.1"/>
    <property type="molecule type" value="Genomic_DNA"/>
</dbReference>
<keyword evidence="3" id="KW-1185">Reference proteome</keyword>
<feature type="transmembrane region" description="Helical" evidence="1">
    <location>
        <begin position="33"/>
        <end position="52"/>
    </location>
</feature>
<gene>
    <name evidence="2" type="ORF">G7Z17_g6449</name>
</gene>
<accession>A0A9P5HB04</accession>
<keyword evidence="1" id="KW-1133">Transmembrane helix</keyword>
<organism evidence="2 3">
    <name type="scientific">Cylindrodendrum hubeiense</name>
    <dbReference type="NCBI Taxonomy" id="595255"/>
    <lineage>
        <taxon>Eukaryota</taxon>
        <taxon>Fungi</taxon>
        <taxon>Dikarya</taxon>
        <taxon>Ascomycota</taxon>
        <taxon>Pezizomycotina</taxon>
        <taxon>Sordariomycetes</taxon>
        <taxon>Hypocreomycetidae</taxon>
        <taxon>Hypocreales</taxon>
        <taxon>Nectriaceae</taxon>
        <taxon>Cylindrodendrum</taxon>
    </lineage>
</organism>
<reference evidence="2" key="1">
    <citation type="submission" date="2020-03" db="EMBL/GenBank/DDBJ databases">
        <title>Draft Genome Sequence of Cylindrodendrum hubeiense.</title>
        <authorList>
            <person name="Buettner E."/>
            <person name="Kellner H."/>
        </authorList>
    </citation>
    <scope>NUCLEOTIDE SEQUENCE</scope>
    <source>
        <strain evidence="2">IHI 201604</strain>
    </source>
</reference>
<dbReference type="OrthoDB" id="4764652at2759"/>
<evidence type="ECO:0000256" key="1">
    <source>
        <dbReference type="SAM" id="Phobius"/>
    </source>
</evidence>
<name>A0A9P5HB04_9HYPO</name>